<feature type="transmembrane region" description="Helical" evidence="7">
    <location>
        <begin position="104"/>
        <end position="122"/>
    </location>
</feature>
<feature type="transmembrane region" description="Helical" evidence="7">
    <location>
        <begin position="256"/>
        <end position="276"/>
    </location>
</feature>
<feature type="domain" description="EamA" evidence="8">
    <location>
        <begin position="160"/>
        <end position="298"/>
    </location>
</feature>
<dbReference type="PANTHER" id="PTHR32322">
    <property type="entry name" value="INNER MEMBRANE TRANSPORTER"/>
    <property type="match status" value="1"/>
</dbReference>
<evidence type="ECO:0000256" key="2">
    <source>
        <dbReference type="ARBA" id="ARBA00007362"/>
    </source>
</evidence>
<gene>
    <name evidence="9" type="ORF">AOZ06_43970</name>
</gene>
<dbReference type="InterPro" id="IPR037185">
    <property type="entry name" value="EmrE-like"/>
</dbReference>
<comment type="subcellular location">
    <subcellularLocation>
        <location evidence="1">Membrane</location>
        <topology evidence="1">Multi-pass membrane protein</topology>
    </subcellularLocation>
</comment>
<accession>A0A0N9IDS1</accession>
<evidence type="ECO:0000256" key="5">
    <source>
        <dbReference type="ARBA" id="ARBA00023136"/>
    </source>
</evidence>
<keyword evidence="10" id="KW-1185">Reference proteome</keyword>
<feature type="region of interest" description="Disordered" evidence="6">
    <location>
        <begin position="307"/>
        <end position="331"/>
    </location>
</feature>
<feature type="transmembrane region" description="Helical" evidence="7">
    <location>
        <begin position="282"/>
        <end position="298"/>
    </location>
</feature>
<evidence type="ECO:0000313" key="9">
    <source>
        <dbReference type="EMBL" id="ALG12893.1"/>
    </source>
</evidence>
<protein>
    <submittedName>
        <fullName evidence="9">Permease</fullName>
    </submittedName>
</protein>
<comment type="similarity">
    <text evidence="2">Belongs to the EamA transporter family.</text>
</comment>
<dbReference type="Pfam" id="PF00892">
    <property type="entry name" value="EamA"/>
    <property type="match status" value="2"/>
</dbReference>
<evidence type="ECO:0000256" key="1">
    <source>
        <dbReference type="ARBA" id="ARBA00004141"/>
    </source>
</evidence>
<dbReference type="AlphaFoldDB" id="A0A0N9IDS1"/>
<feature type="transmembrane region" description="Helical" evidence="7">
    <location>
        <begin position="224"/>
        <end position="244"/>
    </location>
</feature>
<feature type="transmembrane region" description="Helical" evidence="7">
    <location>
        <begin position="77"/>
        <end position="98"/>
    </location>
</feature>
<dbReference type="RefSeq" id="WP_054294784.1">
    <property type="nucleotide sequence ID" value="NZ_CP012752.1"/>
</dbReference>
<feature type="transmembrane region" description="Helical" evidence="7">
    <location>
        <begin position="159"/>
        <end position="179"/>
    </location>
</feature>
<dbReference type="InterPro" id="IPR050638">
    <property type="entry name" value="AA-Vitamin_Transporters"/>
</dbReference>
<proteinExistence type="inferred from homology"/>
<feature type="compositionally biased region" description="Polar residues" evidence="6">
    <location>
        <begin position="319"/>
        <end position="331"/>
    </location>
</feature>
<sequence length="331" mass="34121">MTTKTKTLVANRARGTALVLAASAFFATSGPLAKPAMTAGLTPQQVVSVRISLAAVLLAVGVAVLRPRFLRVGKRDWRVIIGFGLLGVAGAQTMYFAAVSRLPVGIAMLLEFTAPLLVALWVRFVRKTILPAKAWAGTAVAVFGLAMVAQVWDGLRLDAIGVLAGVASAICAACYFLVGEHGLATMHPLTIATYGLLVGAVILCAVAPPWTLPVEVLAAPTPLGPVWTLLVAVAVLSTVVAYSVGMSALRLLPSNVVSVLSLAEPVIATTVAWALLDEQLSVIQIMGGIALLAGAFVVQRASHPLAGQELPPRPDDTSGLATGSLTTPGKT</sequence>
<feature type="transmembrane region" description="Helical" evidence="7">
    <location>
        <begin position="48"/>
        <end position="65"/>
    </location>
</feature>
<feature type="domain" description="EamA" evidence="8">
    <location>
        <begin position="15"/>
        <end position="148"/>
    </location>
</feature>
<dbReference type="InterPro" id="IPR000620">
    <property type="entry name" value="EamA_dom"/>
</dbReference>
<dbReference type="GO" id="GO:0016020">
    <property type="term" value="C:membrane"/>
    <property type="evidence" value="ECO:0007669"/>
    <property type="project" value="UniProtKB-SubCell"/>
</dbReference>
<keyword evidence="5 7" id="KW-0472">Membrane</keyword>
<dbReference type="Proteomes" id="UP000063699">
    <property type="component" value="Chromosome"/>
</dbReference>
<organism evidence="9 10">
    <name type="scientific">Kibdelosporangium phytohabitans</name>
    <dbReference type="NCBI Taxonomy" id="860235"/>
    <lineage>
        <taxon>Bacteria</taxon>
        <taxon>Bacillati</taxon>
        <taxon>Actinomycetota</taxon>
        <taxon>Actinomycetes</taxon>
        <taxon>Pseudonocardiales</taxon>
        <taxon>Pseudonocardiaceae</taxon>
        <taxon>Kibdelosporangium</taxon>
    </lineage>
</organism>
<dbReference type="KEGG" id="kphy:AOZ06_43970"/>
<name>A0A0N9IDS1_9PSEU</name>
<keyword evidence="4 7" id="KW-1133">Transmembrane helix</keyword>
<dbReference type="SUPFAM" id="SSF103481">
    <property type="entry name" value="Multidrug resistance efflux transporter EmrE"/>
    <property type="match status" value="2"/>
</dbReference>
<dbReference type="EMBL" id="CP012752">
    <property type="protein sequence ID" value="ALG12893.1"/>
    <property type="molecule type" value="Genomic_DNA"/>
</dbReference>
<evidence type="ECO:0000256" key="3">
    <source>
        <dbReference type="ARBA" id="ARBA00022692"/>
    </source>
</evidence>
<evidence type="ECO:0000256" key="7">
    <source>
        <dbReference type="SAM" id="Phobius"/>
    </source>
</evidence>
<evidence type="ECO:0000256" key="6">
    <source>
        <dbReference type="SAM" id="MobiDB-lite"/>
    </source>
</evidence>
<feature type="transmembrane region" description="Helical" evidence="7">
    <location>
        <begin position="134"/>
        <end position="153"/>
    </location>
</feature>
<feature type="transmembrane region" description="Helical" evidence="7">
    <location>
        <begin position="191"/>
        <end position="212"/>
    </location>
</feature>
<reference evidence="9 10" key="1">
    <citation type="submission" date="2015-07" db="EMBL/GenBank/DDBJ databases">
        <title>Genome sequencing of Kibdelosporangium phytohabitans.</title>
        <authorList>
            <person name="Qin S."/>
            <person name="Xing K."/>
        </authorList>
    </citation>
    <scope>NUCLEOTIDE SEQUENCE [LARGE SCALE GENOMIC DNA]</scope>
    <source>
        <strain evidence="9 10">KLBMP1111</strain>
    </source>
</reference>
<evidence type="ECO:0000259" key="8">
    <source>
        <dbReference type="Pfam" id="PF00892"/>
    </source>
</evidence>
<evidence type="ECO:0000313" key="10">
    <source>
        <dbReference type="Proteomes" id="UP000063699"/>
    </source>
</evidence>
<dbReference type="STRING" id="860235.AOZ06_43970"/>
<dbReference type="PANTHER" id="PTHR32322:SF2">
    <property type="entry name" value="EAMA DOMAIN-CONTAINING PROTEIN"/>
    <property type="match status" value="1"/>
</dbReference>
<evidence type="ECO:0000256" key="4">
    <source>
        <dbReference type="ARBA" id="ARBA00022989"/>
    </source>
</evidence>
<keyword evidence="3 7" id="KW-0812">Transmembrane</keyword>